<evidence type="ECO:0000256" key="4">
    <source>
        <dbReference type="ARBA" id="ARBA00023157"/>
    </source>
</evidence>
<evidence type="ECO:0000256" key="3">
    <source>
        <dbReference type="ARBA" id="ARBA00022729"/>
    </source>
</evidence>
<keyword evidence="2" id="KW-0964">Secreted</keyword>
<dbReference type="GO" id="GO:0009887">
    <property type="term" value="P:animal organ morphogenesis"/>
    <property type="evidence" value="ECO:0007669"/>
    <property type="project" value="TreeGrafter"/>
</dbReference>
<gene>
    <name evidence="6" type="primary">CpaCerberus-like 4a</name>
</gene>
<feature type="non-terminal residue" evidence="6">
    <location>
        <position position="88"/>
    </location>
</feature>
<reference evidence="6" key="1">
    <citation type="submission" date="2013-06" db="EMBL/GenBank/DDBJ databases">
        <title>Nodal signalling determines biradial asymmetry in Hydra.</title>
        <authorList>
            <person name="Watanabe H."/>
            <person name="Schmidt H."/>
            <person name="Kuhn A."/>
            <person name="Oezbek S."/>
            <person name="Hobmayer B."/>
            <person name="Holstein T.W."/>
        </authorList>
    </citation>
    <scope>NUCLEOTIDE SEQUENCE</scope>
</reference>
<dbReference type="GO" id="GO:0048018">
    <property type="term" value="F:receptor ligand activity"/>
    <property type="evidence" value="ECO:0007669"/>
    <property type="project" value="TreeGrafter"/>
</dbReference>
<feature type="domain" description="DAN" evidence="5">
    <location>
        <begin position="5"/>
        <end position="88"/>
    </location>
</feature>
<dbReference type="AlphaFoldDB" id="A0A0A8K7T7"/>
<dbReference type="InterPro" id="IPR004133">
    <property type="entry name" value="DAN_dom"/>
</dbReference>
<accession>A0A0A8K7T7</accession>
<evidence type="ECO:0000256" key="2">
    <source>
        <dbReference type="ARBA" id="ARBA00022525"/>
    </source>
</evidence>
<evidence type="ECO:0000259" key="5">
    <source>
        <dbReference type="Pfam" id="PF03045"/>
    </source>
</evidence>
<comment type="subcellular location">
    <subcellularLocation>
        <location evidence="1">Secreted</location>
    </subcellularLocation>
</comment>
<name>A0A0A8K7T7_9CNID</name>
<sequence>IQSEIDTCNRYAFVQNVTIPGCESKLITNYYCQGFCNSFVWPNTGMDLTFVKSCLPDQKETKFIKLKCPGRRKGYKLKALFYVKTCKC</sequence>
<keyword evidence="4" id="KW-1015">Disulfide bond</keyword>
<evidence type="ECO:0000256" key="1">
    <source>
        <dbReference type="ARBA" id="ARBA00004613"/>
    </source>
</evidence>
<evidence type="ECO:0000313" key="6">
    <source>
        <dbReference type="EMBL" id="BAQ19172.1"/>
    </source>
</evidence>
<dbReference type="Pfam" id="PF03045">
    <property type="entry name" value="DAN"/>
    <property type="match status" value="1"/>
</dbReference>
<proteinExistence type="predicted"/>
<organism evidence="6">
    <name type="scientific">Cladonema pacificum</name>
    <dbReference type="NCBI Taxonomy" id="499903"/>
    <lineage>
        <taxon>Eukaryota</taxon>
        <taxon>Metazoa</taxon>
        <taxon>Cnidaria</taxon>
        <taxon>Hydrozoa</taxon>
        <taxon>Hydroidolina</taxon>
        <taxon>Anthoathecata</taxon>
        <taxon>Capitata</taxon>
        <taxon>Cladonematidae</taxon>
        <taxon>Cladonema</taxon>
    </lineage>
</organism>
<dbReference type="PANTHER" id="PTHR15283">
    <property type="entry name" value="GREMLIN 1"/>
    <property type="match status" value="1"/>
</dbReference>
<dbReference type="PANTHER" id="PTHR15283:SF4">
    <property type="entry name" value="BURSICON"/>
    <property type="match status" value="1"/>
</dbReference>
<dbReference type="InterPro" id="IPR029034">
    <property type="entry name" value="Cystine-knot_cytokine"/>
</dbReference>
<feature type="non-terminal residue" evidence="6">
    <location>
        <position position="1"/>
    </location>
</feature>
<dbReference type="Gene3D" id="2.10.90.10">
    <property type="entry name" value="Cystine-knot cytokines"/>
    <property type="match status" value="1"/>
</dbReference>
<protein>
    <submittedName>
        <fullName evidence="6">Cerberus-like 4a protein</fullName>
    </submittedName>
</protein>
<dbReference type="GO" id="GO:0036122">
    <property type="term" value="F:BMP binding"/>
    <property type="evidence" value="ECO:0007669"/>
    <property type="project" value="TreeGrafter"/>
</dbReference>
<dbReference type="GO" id="GO:0005615">
    <property type="term" value="C:extracellular space"/>
    <property type="evidence" value="ECO:0007669"/>
    <property type="project" value="TreeGrafter"/>
</dbReference>
<dbReference type="GO" id="GO:0038098">
    <property type="term" value="P:sequestering of BMP from receptor via BMP binding"/>
    <property type="evidence" value="ECO:0007669"/>
    <property type="project" value="TreeGrafter"/>
</dbReference>
<dbReference type="EMBL" id="AB823944">
    <property type="protein sequence ID" value="BAQ19172.1"/>
    <property type="molecule type" value="Genomic_DNA"/>
</dbReference>
<keyword evidence="3" id="KW-0732">Signal</keyword>